<feature type="transmembrane region" description="Helical" evidence="10">
    <location>
        <begin position="96"/>
        <end position="120"/>
    </location>
</feature>
<comment type="subcellular location">
    <subcellularLocation>
        <location evidence="1">Membrane</location>
        <topology evidence="1">Multi-pass membrane protein</topology>
    </subcellularLocation>
</comment>
<proteinExistence type="inferred from homology"/>
<dbReference type="PANTHER" id="PTHR11003:SF301">
    <property type="entry name" value="POTASSIUM CHANNEL PROTEIN"/>
    <property type="match status" value="1"/>
</dbReference>
<dbReference type="GO" id="GO:0005886">
    <property type="term" value="C:plasma membrane"/>
    <property type="evidence" value="ECO:0007669"/>
    <property type="project" value="TreeGrafter"/>
</dbReference>
<keyword evidence="13" id="KW-1185">Reference proteome</keyword>
<feature type="region of interest" description="Disordered" evidence="9">
    <location>
        <begin position="482"/>
        <end position="540"/>
    </location>
</feature>
<evidence type="ECO:0000313" key="13">
    <source>
        <dbReference type="Proteomes" id="UP001166286"/>
    </source>
</evidence>
<evidence type="ECO:0000256" key="4">
    <source>
        <dbReference type="ARBA" id="ARBA00022989"/>
    </source>
</evidence>
<dbReference type="GO" id="GO:0015271">
    <property type="term" value="F:outward rectifier potassium channel activity"/>
    <property type="evidence" value="ECO:0007669"/>
    <property type="project" value="TreeGrafter"/>
</dbReference>
<dbReference type="GO" id="GO:0030322">
    <property type="term" value="P:stabilization of membrane potential"/>
    <property type="evidence" value="ECO:0007669"/>
    <property type="project" value="TreeGrafter"/>
</dbReference>
<keyword evidence="5 8" id="KW-0406">Ion transport</keyword>
<dbReference type="Proteomes" id="UP001166286">
    <property type="component" value="Unassembled WGS sequence"/>
</dbReference>
<keyword evidence="6 10" id="KW-0472">Membrane</keyword>
<dbReference type="PRINTS" id="PR01333">
    <property type="entry name" value="2POREKCHANEL"/>
</dbReference>
<dbReference type="Gene3D" id="1.10.287.70">
    <property type="match status" value="2"/>
</dbReference>
<feature type="transmembrane region" description="Helical" evidence="10">
    <location>
        <begin position="167"/>
        <end position="190"/>
    </location>
</feature>
<evidence type="ECO:0000256" key="2">
    <source>
        <dbReference type="ARBA" id="ARBA00022448"/>
    </source>
</evidence>
<evidence type="ECO:0000256" key="3">
    <source>
        <dbReference type="ARBA" id="ARBA00022692"/>
    </source>
</evidence>
<dbReference type="FunFam" id="1.10.287.70:FF:000170">
    <property type="entry name" value="Outward-rectifier potassium channel TOK1"/>
    <property type="match status" value="1"/>
</dbReference>
<evidence type="ECO:0000256" key="5">
    <source>
        <dbReference type="ARBA" id="ARBA00023065"/>
    </source>
</evidence>
<feature type="transmembrane region" description="Helical" evidence="10">
    <location>
        <begin position="266"/>
        <end position="289"/>
    </location>
</feature>
<feature type="compositionally biased region" description="Basic and acidic residues" evidence="9">
    <location>
        <begin position="662"/>
        <end position="673"/>
    </location>
</feature>
<reference evidence="12" key="1">
    <citation type="submission" date="2023-03" db="EMBL/GenBank/DDBJ databases">
        <title>Complete genome of Cladonia borealis.</title>
        <authorList>
            <person name="Park H."/>
        </authorList>
    </citation>
    <scope>NUCLEOTIDE SEQUENCE</scope>
    <source>
        <strain evidence="12">ANT050790</strain>
    </source>
</reference>
<feature type="transmembrane region" description="Helical" evidence="10">
    <location>
        <begin position="132"/>
        <end position="155"/>
    </location>
</feature>
<feature type="compositionally biased region" description="Basic and acidic residues" evidence="9">
    <location>
        <begin position="527"/>
        <end position="540"/>
    </location>
</feature>
<feature type="region of interest" description="Disordered" evidence="9">
    <location>
        <begin position="1"/>
        <end position="34"/>
    </location>
</feature>
<accession>A0AA39V3M6</accession>
<feature type="domain" description="Potassium channel" evidence="11">
    <location>
        <begin position="370"/>
        <end position="445"/>
    </location>
</feature>
<feature type="compositionally biased region" description="Polar residues" evidence="9">
    <location>
        <begin position="686"/>
        <end position="696"/>
    </location>
</feature>
<dbReference type="EMBL" id="JAFEKC020000017">
    <property type="protein sequence ID" value="KAK0510104.1"/>
    <property type="molecule type" value="Genomic_DNA"/>
</dbReference>
<dbReference type="PANTHER" id="PTHR11003">
    <property type="entry name" value="POTASSIUM CHANNEL, SUBFAMILY K"/>
    <property type="match status" value="1"/>
</dbReference>
<keyword evidence="7 8" id="KW-0407">Ion channel</keyword>
<evidence type="ECO:0000256" key="7">
    <source>
        <dbReference type="ARBA" id="ARBA00023303"/>
    </source>
</evidence>
<evidence type="ECO:0000313" key="12">
    <source>
        <dbReference type="EMBL" id="KAK0510104.1"/>
    </source>
</evidence>
<feature type="compositionally biased region" description="Basic and acidic residues" evidence="9">
    <location>
        <begin position="492"/>
        <end position="505"/>
    </location>
</feature>
<keyword evidence="3 8" id="KW-0812">Transmembrane</keyword>
<gene>
    <name evidence="12" type="ORF">JMJ35_007498</name>
</gene>
<dbReference type="SUPFAM" id="SSF81324">
    <property type="entry name" value="Voltage-gated potassium channels"/>
    <property type="match status" value="2"/>
</dbReference>
<sequence>MNDPGLDDPIENSANKVEGEIEGPEEPEDVQKEEEQAFLDPSRWWFASTAFPLLAGTFGPMATAFNICALIEHWRVDIPPGLGANESHGIDVPDPAWLLAINGLSLAFAIVANFALLLNMARRLAFSIAQPITIIGWYLASILLIGDLTAIIHIVKVPGERRALTQAFYYAIFACALYFIIASLMVYTVYGAWKGHYSKEFKLSMSQRTLMLQTISFMIYMVGGAGVYAKIEGWMFLDALYFTNYTLLTVGIGDYAPSTHLGRGLLFPYAIGGIIILGLVIGSIRTLVLERGKKKIGSRILEKQRRAHLEKMMKNKAHHLTPIESKQQAREMGMSEQQRREEEFQVMRKIQDKASANQKWQALLISGSAWLFLWFIGALIFYFAEYEQGWSYFGSLYFSYTTLLTIGYGDYKPFSNSGKAFFVFWSLLAVPTLTILISNMGDTVIKGIRDLTLWLGEVTVLPGEEGVRRRLKQILGRATPKKVLRKGTGSKGRSDGLRGDKKEVDAEQAPQRNGAGSTFMGDAEAEGVEKEELTEAGEARLRGDRLGEDIHEYHYLLAQEVRNVIKHISESPPRKYTYKEWAWFLKLMGEDESNPESHRRAPVKVTNAHNKDPDIGGEIAGKGEDEPMKEWSWLGNRSPLMGETEEAEWVLERLTATLERELKKQHEAREKDGGQPGDAGRAHNVMRTNSGGSSDTLGEERKASVNEKTGRTDSSE</sequence>
<feature type="transmembrane region" description="Helical" evidence="10">
    <location>
        <begin position="362"/>
        <end position="384"/>
    </location>
</feature>
<keyword evidence="4 10" id="KW-1133">Transmembrane helix</keyword>
<evidence type="ECO:0000256" key="9">
    <source>
        <dbReference type="SAM" id="MobiDB-lite"/>
    </source>
</evidence>
<dbReference type="InterPro" id="IPR003280">
    <property type="entry name" value="2pore_dom_K_chnl"/>
</dbReference>
<evidence type="ECO:0000259" key="11">
    <source>
        <dbReference type="Pfam" id="PF07885"/>
    </source>
</evidence>
<dbReference type="InterPro" id="IPR013099">
    <property type="entry name" value="K_chnl_dom"/>
</dbReference>
<evidence type="ECO:0000256" key="1">
    <source>
        <dbReference type="ARBA" id="ARBA00004141"/>
    </source>
</evidence>
<feature type="compositionally biased region" description="Acidic residues" evidence="9">
    <location>
        <begin position="1"/>
        <end position="10"/>
    </location>
</feature>
<comment type="caution">
    <text evidence="12">The sequence shown here is derived from an EMBL/GenBank/DDBJ whole genome shotgun (WGS) entry which is preliminary data.</text>
</comment>
<feature type="transmembrane region" description="Helical" evidence="10">
    <location>
        <begin position="210"/>
        <end position="231"/>
    </location>
</feature>
<dbReference type="Pfam" id="PF07885">
    <property type="entry name" value="Ion_trans_2"/>
    <property type="match status" value="2"/>
</dbReference>
<evidence type="ECO:0000256" key="6">
    <source>
        <dbReference type="ARBA" id="ARBA00023136"/>
    </source>
</evidence>
<dbReference type="GO" id="GO:0022841">
    <property type="term" value="F:potassium ion leak channel activity"/>
    <property type="evidence" value="ECO:0007669"/>
    <property type="project" value="TreeGrafter"/>
</dbReference>
<feature type="transmembrane region" description="Helical" evidence="10">
    <location>
        <begin position="390"/>
        <end position="408"/>
    </location>
</feature>
<keyword evidence="2 8" id="KW-0813">Transport</keyword>
<evidence type="ECO:0000256" key="8">
    <source>
        <dbReference type="RuleBase" id="RU003857"/>
    </source>
</evidence>
<feature type="compositionally biased region" description="Basic and acidic residues" evidence="9">
    <location>
        <begin position="698"/>
        <end position="716"/>
    </location>
</feature>
<feature type="region of interest" description="Disordered" evidence="9">
    <location>
        <begin position="662"/>
        <end position="716"/>
    </location>
</feature>
<feature type="domain" description="Potassium channel" evidence="11">
    <location>
        <begin position="217"/>
        <end position="288"/>
    </location>
</feature>
<evidence type="ECO:0000256" key="10">
    <source>
        <dbReference type="SAM" id="Phobius"/>
    </source>
</evidence>
<organism evidence="12 13">
    <name type="scientific">Cladonia borealis</name>
    <dbReference type="NCBI Taxonomy" id="184061"/>
    <lineage>
        <taxon>Eukaryota</taxon>
        <taxon>Fungi</taxon>
        <taxon>Dikarya</taxon>
        <taxon>Ascomycota</taxon>
        <taxon>Pezizomycotina</taxon>
        <taxon>Lecanoromycetes</taxon>
        <taxon>OSLEUM clade</taxon>
        <taxon>Lecanoromycetidae</taxon>
        <taxon>Lecanorales</taxon>
        <taxon>Lecanorineae</taxon>
        <taxon>Cladoniaceae</taxon>
        <taxon>Cladonia</taxon>
    </lineage>
</organism>
<dbReference type="AlphaFoldDB" id="A0AA39V3M6"/>
<protein>
    <recommendedName>
        <fullName evidence="11">Potassium channel domain-containing protein</fullName>
    </recommendedName>
</protein>
<name>A0AA39V3M6_9LECA</name>
<comment type="similarity">
    <text evidence="8">Belongs to the two pore domain potassium channel (TC 1.A.1.8) family.</text>
</comment>
<feature type="transmembrane region" description="Helical" evidence="10">
    <location>
        <begin position="420"/>
        <end position="441"/>
    </location>
</feature>